<evidence type="ECO:0000313" key="2">
    <source>
        <dbReference type="Proteomes" id="UP001433268"/>
    </source>
</evidence>
<sequence>MARGGEPLDAEAAEEVQEEDRFILEVHRRLVLDFEREFSATVEISPLNIGQFEKFWGDYWLVRIEEELAELNRDVMSEDAKHAAEEVGVIWDVAESASSGASSLESSDDEQETWEYWFDELDKIVPPENHEIGEIRQTW</sequence>
<dbReference type="GeneID" id="92040086"/>
<proteinExistence type="predicted"/>
<evidence type="ECO:0008006" key="3">
    <source>
        <dbReference type="Google" id="ProtNLM"/>
    </source>
</evidence>
<reference evidence="1 2" key="1">
    <citation type="submission" date="2023-01" db="EMBL/GenBank/DDBJ databases">
        <title>Analysis of 21 Apiospora genomes using comparative genomics revels a genus with tremendous synthesis potential of carbohydrate active enzymes and secondary metabolites.</title>
        <authorList>
            <person name="Sorensen T."/>
        </authorList>
    </citation>
    <scope>NUCLEOTIDE SEQUENCE [LARGE SCALE GENOMIC DNA]</scope>
    <source>
        <strain evidence="1 2">CBS 114990</strain>
    </source>
</reference>
<comment type="caution">
    <text evidence="1">The sequence shown here is derived from an EMBL/GenBank/DDBJ whole genome shotgun (WGS) entry which is preliminary data.</text>
</comment>
<evidence type="ECO:0000313" key="1">
    <source>
        <dbReference type="EMBL" id="KAK8087750.1"/>
    </source>
</evidence>
<organism evidence="1 2">
    <name type="scientific">Apiospora hydei</name>
    <dbReference type="NCBI Taxonomy" id="1337664"/>
    <lineage>
        <taxon>Eukaryota</taxon>
        <taxon>Fungi</taxon>
        <taxon>Dikarya</taxon>
        <taxon>Ascomycota</taxon>
        <taxon>Pezizomycotina</taxon>
        <taxon>Sordariomycetes</taxon>
        <taxon>Xylariomycetidae</taxon>
        <taxon>Amphisphaeriales</taxon>
        <taxon>Apiosporaceae</taxon>
        <taxon>Apiospora</taxon>
    </lineage>
</organism>
<protein>
    <recommendedName>
        <fullName evidence="3">BSD domain-containing protein</fullName>
    </recommendedName>
</protein>
<keyword evidence="2" id="KW-1185">Reference proteome</keyword>
<dbReference type="Proteomes" id="UP001433268">
    <property type="component" value="Unassembled WGS sequence"/>
</dbReference>
<name>A0ABR1WX77_9PEZI</name>
<dbReference type="EMBL" id="JAQQWN010000004">
    <property type="protein sequence ID" value="KAK8087750.1"/>
    <property type="molecule type" value="Genomic_DNA"/>
</dbReference>
<dbReference type="RefSeq" id="XP_066670644.1">
    <property type="nucleotide sequence ID" value="XM_066807026.1"/>
</dbReference>
<accession>A0ABR1WX77</accession>
<gene>
    <name evidence="1" type="ORF">PG997_002711</name>
</gene>